<dbReference type="Proteomes" id="UP000252415">
    <property type="component" value="Unassembled WGS sequence"/>
</dbReference>
<dbReference type="AlphaFoldDB" id="A0A368VG17"/>
<comment type="caution">
    <text evidence="1">The sequence shown here is derived from an EMBL/GenBank/DDBJ whole genome shotgun (WGS) entry which is preliminary data.</text>
</comment>
<dbReference type="RefSeq" id="WP_114384266.1">
    <property type="nucleotide sequence ID" value="NZ_QPJD01000041.1"/>
</dbReference>
<dbReference type="OrthoDB" id="2087346at2"/>
<organism evidence="1 2">
    <name type="scientific">Paenibacillus prosopidis</name>
    <dbReference type="NCBI Taxonomy" id="630520"/>
    <lineage>
        <taxon>Bacteria</taxon>
        <taxon>Bacillati</taxon>
        <taxon>Bacillota</taxon>
        <taxon>Bacilli</taxon>
        <taxon>Bacillales</taxon>
        <taxon>Paenibacillaceae</taxon>
        <taxon>Paenibacillus</taxon>
    </lineage>
</organism>
<gene>
    <name evidence="1" type="ORF">DFP97_1411</name>
</gene>
<accession>A0A368VG17</accession>
<name>A0A368VG17_9BACL</name>
<sequence>MGLVNKIEVVPMKSEYCKVEHHTIVIDGTPLDLLLHNYYPSNNLLGMIPTIIDWVYDPKEKECIKGRYNSISKEVVLPVLMCPDDCDLLCTVIVANVVKADGYIIWKKVGIDMSTREDMLLGCERIGSKVDWLDRISPMTFEEAQYSSHLSKIYD</sequence>
<evidence type="ECO:0000313" key="2">
    <source>
        <dbReference type="Proteomes" id="UP000252415"/>
    </source>
</evidence>
<evidence type="ECO:0000313" key="1">
    <source>
        <dbReference type="EMBL" id="RCW40099.1"/>
    </source>
</evidence>
<keyword evidence="2" id="KW-1185">Reference proteome</keyword>
<proteinExistence type="predicted"/>
<reference evidence="1 2" key="1">
    <citation type="submission" date="2018-07" db="EMBL/GenBank/DDBJ databases">
        <title>Genomic Encyclopedia of Type Strains, Phase III (KMG-III): the genomes of soil and plant-associated and newly described type strains.</title>
        <authorList>
            <person name="Whitman W."/>
        </authorList>
    </citation>
    <scope>NUCLEOTIDE SEQUENCE [LARGE SCALE GENOMIC DNA]</scope>
    <source>
        <strain evidence="1 2">CECT 7506</strain>
    </source>
</reference>
<protein>
    <submittedName>
        <fullName evidence="1">Uncharacterized protein</fullName>
    </submittedName>
</protein>
<dbReference type="EMBL" id="QPJD01000041">
    <property type="protein sequence ID" value="RCW40099.1"/>
    <property type="molecule type" value="Genomic_DNA"/>
</dbReference>